<comment type="subcellular location">
    <subcellularLocation>
        <location evidence="1">Membrane</location>
        <topology evidence="1">Multi-pass membrane protein</topology>
    </subcellularLocation>
</comment>
<dbReference type="InterPro" id="IPR005829">
    <property type="entry name" value="Sugar_transporter_CS"/>
</dbReference>
<proteinExistence type="inferred from homology"/>
<evidence type="ECO:0000256" key="3">
    <source>
        <dbReference type="ARBA" id="ARBA00022448"/>
    </source>
</evidence>
<feature type="transmembrane region" description="Helical" evidence="8">
    <location>
        <begin position="413"/>
        <end position="438"/>
    </location>
</feature>
<feature type="transmembrane region" description="Helical" evidence="8">
    <location>
        <begin position="134"/>
        <end position="156"/>
    </location>
</feature>
<dbReference type="Proteomes" id="UP001168380">
    <property type="component" value="Unassembled WGS sequence"/>
</dbReference>
<evidence type="ECO:0000256" key="1">
    <source>
        <dbReference type="ARBA" id="ARBA00004141"/>
    </source>
</evidence>
<evidence type="ECO:0000256" key="4">
    <source>
        <dbReference type="ARBA" id="ARBA00022692"/>
    </source>
</evidence>
<comment type="caution">
    <text evidence="10">The sequence shown here is derived from an EMBL/GenBank/DDBJ whole genome shotgun (WGS) entry which is preliminary data.</text>
</comment>
<accession>A0ABT8TB36</accession>
<evidence type="ECO:0000256" key="6">
    <source>
        <dbReference type="ARBA" id="ARBA00023136"/>
    </source>
</evidence>
<dbReference type="RefSeq" id="WP_302711453.1">
    <property type="nucleotide sequence ID" value="NZ_JAULRT010000035.1"/>
</dbReference>
<keyword evidence="6 8" id="KW-0472">Membrane</keyword>
<feature type="transmembrane region" description="Helical" evidence="8">
    <location>
        <begin position="294"/>
        <end position="318"/>
    </location>
</feature>
<dbReference type="Pfam" id="PF00083">
    <property type="entry name" value="Sugar_tr"/>
    <property type="match status" value="2"/>
</dbReference>
<feature type="transmembrane region" description="Helical" evidence="8">
    <location>
        <begin position="258"/>
        <end position="282"/>
    </location>
</feature>
<dbReference type="PANTHER" id="PTHR48020">
    <property type="entry name" value="PROTON MYO-INOSITOL COTRANSPORTER"/>
    <property type="match status" value="1"/>
</dbReference>
<organism evidence="10 11">
    <name type="scientific">Gilvimarinus algae</name>
    <dbReference type="NCBI Taxonomy" id="3058037"/>
    <lineage>
        <taxon>Bacteria</taxon>
        <taxon>Pseudomonadati</taxon>
        <taxon>Pseudomonadota</taxon>
        <taxon>Gammaproteobacteria</taxon>
        <taxon>Cellvibrionales</taxon>
        <taxon>Cellvibrionaceae</taxon>
        <taxon>Gilvimarinus</taxon>
    </lineage>
</organism>
<name>A0ABT8TB36_9GAMM</name>
<dbReference type="Gene3D" id="1.20.1250.20">
    <property type="entry name" value="MFS general substrate transporter like domains"/>
    <property type="match status" value="2"/>
</dbReference>
<evidence type="ECO:0000256" key="5">
    <source>
        <dbReference type="ARBA" id="ARBA00022989"/>
    </source>
</evidence>
<feature type="domain" description="Major facilitator superfamily (MFS) profile" evidence="9">
    <location>
        <begin position="10"/>
        <end position="504"/>
    </location>
</feature>
<dbReference type="InterPro" id="IPR005828">
    <property type="entry name" value="MFS_sugar_transport-like"/>
</dbReference>
<keyword evidence="11" id="KW-1185">Reference proteome</keyword>
<dbReference type="PRINTS" id="PR00171">
    <property type="entry name" value="SUGRTRNSPORT"/>
</dbReference>
<gene>
    <name evidence="10" type="ORF">QWI16_03980</name>
</gene>
<feature type="transmembrane region" description="Helical" evidence="8">
    <location>
        <begin position="450"/>
        <end position="471"/>
    </location>
</feature>
<keyword evidence="5 8" id="KW-1133">Transmembrane helix</keyword>
<keyword evidence="3 7" id="KW-0813">Transport</keyword>
<feature type="transmembrane region" description="Helical" evidence="8">
    <location>
        <begin position="46"/>
        <end position="64"/>
    </location>
</feature>
<dbReference type="PROSITE" id="PS50850">
    <property type="entry name" value="MFS"/>
    <property type="match status" value="1"/>
</dbReference>
<evidence type="ECO:0000256" key="8">
    <source>
        <dbReference type="SAM" id="Phobius"/>
    </source>
</evidence>
<dbReference type="EMBL" id="JAULRT010000035">
    <property type="protein sequence ID" value="MDO3381319.1"/>
    <property type="molecule type" value="Genomic_DNA"/>
</dbReference>
<sequence>MTHSLYAFRLAVIVSLGGFLFGFDASVISGAINFIGADFNLTDWQLGLVVGAPTLGGIIAGASSGPLSDRFGRKPILLLIAILYAISAAFSALAPDYFSISLARFIGGLGFGALSLAPIYIAEISPPAVRGRMVSINQLNIVIGFSAAYFANYALLQIANSGSEWSQTLGIDQYTWRWMLGIEAVPAVLYVFMLTLIPESPRWLVLNSKSNQAQSVISRLQPGCDPVQEIAAINATHHTRFEPFLTRLKQLFKPSVRLALVVGLVIGVAQQITGVNAIYFYAPTIFEQSGIGTNAAFAQAIWVGITNVLFTIVAMVLIERLGRRPLLLIGLTGVILSMLVCTYGFKQASYVIDDVAAIEIDSVEVKQRLVPLEGLIYSTDVAFKNALREHLSESELRSLQGQIIAAATNMNPYWILLGILGFVASFAVSLGPVMWVLLSEIFPNHLRGIGMAFVGMINSAVSYAVQVVFPWELSTIGAAYTFLAYGGFALAGLILVYWLLPETKGKTLEELEQTFKR</sequence>
<dbReference type="NCBIfam" id="TIGR00879">
    <property type="entry name" value="SP"/>
    <property type="match status" value="1"/>
</dbReference>
<feature type="transmembrane region" description="Helical" evidence="8">
    <location>
        <begin position="100"/>
        <end position="122"/>
    </location>
</feature>
<feature type="transmembrane region" description="Helical" evidence="8">
    <location>
        <begin position="477"/>
        <end position="500"/>
    </location>
</feature>
<dbReference type="InterPro" id="IPR036259">
    <property type="entry name" value="MFS_trans_sf"/>
</dbReference>
<dbReference type="InterPro" id="IPR050814">
    <property type="entry name" value="Myo-inositol_Transporter"/>
</dbReference>
<evidence type="ECO:0000256" key="2">
    <source>
        <dbReference type="ARBA" id="ARBA00010992"/>
    </source>
</evidence>
<protein>
    <submittedName>
        <fullName evidence="10">Sugar porter family MFS transporter</fullName>
    </submittedName>
</protein>
<feature type="transmembrane region" description="Helical" evidence="8">
    <location>
        <begin position="76"/>
        <end position="94"/>
    </location>
</feature>
<evidence type="ECO:0000259" key="9">
    <source>
        <dbReference type="PROSITE" id="PS50850"/>
    </source>
</evidence>
<dbReference type="PANTHER" id="PTHR48020:SF12">
    <property type="entry name" value="PROTON MYO-INOSITOL COTRANSPORTER"/>
    <property type="match status" value="1"/>
</dbReference>
<feature type="transmembrane region" description="Helical" evidence="8">
    <location>
        <begin position="325"/>
        <end position="345"/>
    </location>
</feature>
<dbReference type="InterPro" id="IPR003663">
    <property type="entry name" value="Sugar/inositol_transpt"/>
</dbReference>
<dbReference type="PROSITE" id="PS00216">
    <property type="entry name" value="SUGAR_TRANSPORT_1"/>
    <property type="match status" value="2"/>
</dbReference>
<reference evidence="10" key="1">
    <citation type="submission" date="2023-07" db="EMBL/GenBank/DDBJ databases">
        <title>Gilvimarinus algae sp. nov., isolated from the surface of Kelp.</title>
        <authorList>
            <person name="Sun Y.Y."/>
            <person name="Gong Y."/>
            <person name="Du Z.J."/>
        </authorList>
    </citation>
    <scope>NUCLEOTIDE SEQUENCE</scope>
    <source>
        <strain evidence="10">SDUM040014</strain>
    </source>
</reference>
<evidence type="ECO:0000313" key="11">
    <source>
        <dbReference type="Proteomes" id="UP001168380"/>
    </source>
</evidence>
<keyword evidence="4 8" id="KW-0812">Transmembrane</keyword>
<dbReference type="SUPFAM" id="SSF103473">
    <property type="entry name" value="MFS general substrate transporter"/>
    <property type="match status" value="1"/>
</dbReference>
<dbReference type="InterPro" id="IPR020846">
    <property type="entry name" value="MFS_dom"/>
</dbReference>
<feature type="transmembrane region" description="Helical" evidence="8">
    <location>
        <begin position="176"/>
        <end position="197"/>
    </location>
</feature>
<evidence type="ECO:0000256" key="7">
    <source>
        <dbReference type="RuleBase" id="RU003346"/>
    </source>
</evidence>
<evidence type="ECO:0000313" key="10">
    <source>
        <dbReference type="EMBL" id="MDO3381319.1"/>
    </source>
</evidence>
<comment type="similarity">
    <text evidence="2 7">Belongs to the major facilitator superfamily. Sugar transporter (TC 2.A.1.1) family.</text>
</comment>